<gene>
    <name evidence="2" type="ORF">DI533_11705</name>
</gene>
<dbReference type="Proteomes" id="UP000248975">
    <property type="component" value="Unassembled WGS sequence"/>
</dbReference>
<organism evidence="2 3">
    <name type="scientific">Cereibacter sphaeroides</name>
    <name type="common">Rhodobacter sphaeroides</name>
    <dbReference type="NCBI Taxonomy" id="1063"/>
    <lineage>
        <taxon>Bacteria</taxon>
        <taxon>Pseudomonadati</taxon>
        <taxon>Pseudomonadota</taxon>
        <taxon>Alphaproteobacteria</taxon>
        <taxon>Rhodobacterales</taxon>
        <taxon>Paracoccaceae</taxon>
        <taxon>Cereibacter</taxon>
    </lineage>
</organism>
<proteinExistence type="predicted"/>
<feature type="compositionally biased region" description="Basic and acidic residues" evidence="1">
    <location>
        <begin position="216"/>
        <end position="233"/>
    </location>
</feature>
<accession>A0A2W5S7B8</accession>
<protein>
    <recommendedName>
        <fullName evidence="4">General stress protein 17M-like domain-containing protein</fullName>
    </recommendedName>
</protein>
<evidence type="ECO:0000256" key="1">
    <source>
        <dbReference type="SAM" id="MobiDB-lite"/>
    </source>
</evidence>
<evidence type="ECO:0000313" key="2">
    <source>
        <dbReference type="EMBL" id="PZQ97816.1"/>
    </source>
</evidence>
<feature type="compositionally biased region" description="Basic and acidic residues" evidence="1">
    <location>
        <begin position="196"/>
        <end position="206"/>
    </location>
</feature>
<reference evidence="2 3" key="1">
    <citation type="submission" date="2017-08" db="EMBL/GenBank/DDBJ databases">
        <title>Infants hospitalized years apart are colonized by the same room-sourced microbial strains.</title>
        <authorList>
            <person name="Brooks B."/>
            <person name="Olm M.R."/>
            <person name="Firek B.A."/>
            <person name="Baker R."/>
            <person name="Thomas B.C."/>
            <person name="Morowitz M.J."/>
            <person name="Banfield J.F."/>
        </authorList>
    </citation>
    <scope>NUCLEOTIDE SEQUENCE [LARGE SCALE GENOMIC DNA]</scope>
    <source>
        <strain evidence="2">S2_003_000_R2_11</strain>
    </source>
</reference>
<feature type="region of interest" description="Disordered" evidence="1">
    <location>
        <begin position="194"/>
        <end position="249"/>
    </location>
</feature>
<evidence type="ECO:0008006" key="4">
    <source>
        <dbReference type="Google" id="ProtNLM"/>
    </source>
</evidence>
<sequence>MMTMTDYPSTYDEDDERNGLTISAFYDDLTDAEEAVSALAEAGIARSQIVMTKGSDRAVGATSAQPEQRGFFEMLADLFFPYDDRSAYAEGLRRGGHMVTAVNLSDAQYETAMEILDDEGAVDLDERAQSWRSDGWVSHRERRSGGLIDDPLSQPYEHQMRGAAVGAAGLASPGAISTPVRKTEEQIEGELIEQEPLPRDSADAMRRGAGLSAADALDKDEVETRDYRRDDKRSRPKVRTYVRDEPDWP</sequence>
<dbReference type="AlphaFoldDB" id="A0A2W5S7B8"/>
<comment type="caution">
    <text evidence="2">The sequence shown here is derived from an EMBL/GenBank/DDBJ whole genome shotgun (WGS) entry which is preliminary data.</text>
</comment>
<evidence type="ECO:0000313" key="3">
    <source>
        <dbReference type="Proteomes" id="UP000248975"/>
    </source>
</evidence>
<dbReference type="EMBL" id="QFQS01000002">
    <property type="protein sequence ID" value="PZQ97816.1"/>
    <property type="molecule type" value="Genomic_DNA"/>
</dbReference>
<name>A0A2W5S7B8_CERSP</name>